<keyword evidence="1" id="KW-0732">Signal</keyword>
<accession>A0A437NW95</accession>
<evidence type="ECO:0000313" key="3">
    <source>
        <dbReference type="Proteomes" id="UP000286997"/>
    </source>
</evidence>
<evidence type="ECO:0000256" key="1">
    <source>
        <dbReference type="SAM" id="SignalP"/>
    </source>
</evidence>
<reference evidence="2 3" key="1">
    <citation type="submission" date="2019-01" db="EMBL/GenBank/DDBJ databases">
        <authorList>
            <person name="Chen W.-M."/>
        </authorList>
    </citation>
    <scope>NUCLEOTIDE SEQUENCE [LARGE SCALE GENOMIC DNA]</scope>
    <source>
        <strain evidence="2 3">TER-1</strain>
    </source>
</reference>
<gene>
    <name evidence="2" type="ORF">EOE48_23650</name>
</gene>
<dbReference type="Proteomes" id="UP000286997">
    <property type="component" value="Unassembled WGS sequence"/>
</dbReference>
<dbReference type="RefSeq" id="WP_127733346.1">
    <property type="nucleotide sequence ID" value="NZ_SACP01000032.1"/>
</dbReference>
<evidence type="ECO:0008006" key="4">
    <source>
        <dbReference type="Google" id="ProtNLM"/>
    </source>
</evidence>
<organism evidence="2 3">
    <name type="scientific">Methylobacterium oryzihabitans</name>
    <dbReference type="NCBI Taxonomy" id="2499852"/>
    <lineage>
        <taxon>Bacteria</taxon>
        <taxon>Pseudomonadati</taxon>
        <taxon>Pseudomonadota</taxon>
        <taxon>Alphaproteobacteria</taxon>
        <taxon>Hyphomicrobiales</taxon>
        <taxon>Methylobacteriaceae</taxon>
        <taxon>Methylobacterium</taxon>
    </lineage>
</organism>
<feature type="signal peptide" evidence="1">
    <location>
        <begin position="1"/>
        <end position="22"/>
    </location>
</feature>
<feature type="chain" id="PRO_5019554305" description="TonB C-terminal domain-containing protein" evidence="1">
    <location>
        <begin position="23"/>
        <end position="143"/>
    </location>
</feature>
<proteinExistence type="predicted"/>
<dbReference type="EMBL" id="SACP01000032">
    <property type="protein sequence ID" value="RVU14299.1"/>
    <property type="molecule type" value="Genomic_DNA"/>
</dbReference>
<keyword evidence="3" id="KW-1185">Reference proteome</keyword>
<dbReference type="AlphaFoldDB" id="A0A437NW95"/>
<dbReference type="OrthoDB" id="7997311at2"/>
<sequence length="143" mass="15104">MRRRSAGGLAALAILAATPCGAQVADNSRVIDNWSEMRAALRRCWEVPPGTEGSFVTYRFSLGRTGALIGRKLVTGKHLAGDEAARARFLESGEALLRTCLPLPVTPGFGAQFGLNTITLTLVNGAAVAPRNLNNAITLSARD</sequence>
<name>A0A437NW95_9HYPH</name>
<evidence type="ECO:0000313" key="2">
    <source>
        <dbReference type="EMBL" id="RVU14299.1"/>
    </source>
</evidence>
<protein>
    <recommendedName>
        <fullName evidence="4">TonB C-terminal domain-containing protein</fullName>
    </recommendedName>
</protein>
<comment type="caution">
    <text evidence="2">The sequence shown here is derived from an EMBL/GenBank/DDBJ whole genome shotgun (WGS) entry which is preliminary data.</text>
</comment>